<dbReference type="SUPFAM" id="SSF116734">
    <property type="entry name" value="DNA methylase specificity domain"/>
    <property type="match status" value="2"/>
</dbReference>
<dbReference type="InterPro" id="IPR052021">
    <property type="entry name" value="Type-I_RS_S_subunit"/>
</dbReference>
<protein>
    <submittedName>
        <fullName evidence="6">Type I restriction modification DNA specificity domain protein</fullName>
    </submittedName>
</protein>
<dbReference type="CDD" id="cd17271">
    <property type="entry name" value="RMtype1_S_NmaSCMORF606P_TRD2-CR2_like"/>
    <property type="match status" value="1"/>
</dbReference>
<dbReference type="GO" id="GO:0009307">
    <property type="term" value="P:DNA restriction-modification system"/>
    <property type="evidence" value="ECO:0007669"/>
    <property type="project" value="UniProtKB-KW"/>
</dbReference>
<keyword evidence="4" id="KW-0175">Coiled coil</keyword>
<evidence type="ECO:0000256" key="2">
    <source>
        <dbReference type="ARBA" id="ARBA00022747"/>
    </source>
</evidence>
<keyword evidence="2" id="KW-0680">Restriction system</keyword>
<dbReference type="AlphaFoldDB" id="A0A7G8PRS8"/>
<keyword evidence="3" id="KW-0238">DNA-binding</keyword>
<evidence type="ECO:0000313" key="6">
    <source>
        <dbReference type="EMBL" id="QNJ97044.1"/>
    </source>
</evidence>
<comment type="similarity">
    <text evidence="1">Belongs to the type-I restriction system S methylase family.</text>
</comment>
<dbReference type="RefSeq" id="WP_186990446.1">
    <property type="nucleotide sequence ID" value="NZ_CP052909.1"/>
</dbReference>
<dbReference type="Gene3D" id="1.10.287.1120">
    <property type="entry name" value="Bipartite methylase S protein"/>
    <property type="match status" value="1"/>
</dbReference>
<feature type="coiled-coil region" evidence="4">
    <location>
        <begin position="368"/>
        <end position="402"/>
    </location>
</feature>
<accession>A0A7G8PRS8</accession>
<feature type="domain" description="Type I restriction modification DNA specificity" evidence="5">
    <location>
        <begin position="218"/>
        <end position="387"/>
    </location>
</feature>
<dbReference type="InterPro" id="IPR000055">
    <property type="entry name" value="Restrct_endonuc_typeI_TRD"/>
</dbReference>
<evidence type="ECO:0000256" key="3">
    <source>
        <dbReference type="ARBA" id="ARBA00023125"/>
    </source>
</evidence>
<name>A0A7G8PRS8_9FLAO</name>
<evidence type="ECO:0000313" key="7">
    <source>
        <dbReference type="Proteomes" id="UP000515514"/>
    </source>
</evidence>
<evidence type="ECO:0000256" key="1">
    <source>
        <dbReference type="ARBA" id="ARBA00010923"/>
    </source>
</evidence>
<dbReference type="Proteomes" id="UP000515514">
    <property type="component" value="Chromosome"/>
</dbReference>
<evidence type="ECO:0000256" key="4">
    <source>
        <dbReference type="SAM" id="Coils"/>
    </source>
</evidence>
<feature type="domain" description="Type I restriction modification DNA specificity" evidence="5">
    <location>
        <begin position="20"/>
        <end position="199"/>
    </location>
</feature>
<dbReference type="KEGG" id="alti:ALE3EI_0461"/>
<dbReference type="REBASE" id="441076">
    <property type="entry name" value="S.Asp3EORF462P"/>
</dbReference>
<keyword evidence="7" id="KW-1185">Reference proteome</keyword>
<sequence>MELTEVEKLNLQQTELGKIPEDWIASTFGETFTGFSSGMTPYRGIPEYYTGNIPWITSGELNYNIITDTWEKITEDAVAKTNLKVHPVGTFLMAITGLEAAGTRGSCAITGIRATTNQSCMALFPIKGKTITEYLYHFYVYYGNELAFKYCQGTKQQSYTGRIAKRLPINLPPSINEQKAITQVLSDTDALIQALEKKIAKKKLIKKGVMQRLLTPKEGWDYVRLGDLSTMNSGGTPLTTNEKYYGGNIVWISISDISEAGKYISNSSKRISEDGLTNSSARLFKSGTVLLAMYASIGKCCIATTEVTTSQAILGINPSNQLINEFLYYYLIFKVEDLISQGQQGTQSNLNKGIVGDYKIHLPQREEQKEIAQILSDMDKEINNLEQKLFKYQLAKQGMMQQLLTGKIRLV</sequence>
<dbReference type="Gene3D" id="3.90.220.20">
    <property type="entry name" value="DNA methylase specificity domains"/>
    <property type="match status" value="2"/>
</dbReference>
<dbReference type="CDD" id="cd17275">
    <property type="entry name" value="RMtype1_S_MjaORF132P-TRD1-CR1_like"/>
    <property type="match status" value="1"/>
</dbReference>
<dbReference type="InterPro" id="IPR044946">
    <property type="entry name" value="Restrct_endonuc_typeI_TRD_sf"/>
</dbReference>
<dbReference type="Pfam" id="PF01420">
    <property type="entry name" value="Methylase_S"/>
    <property type="match status" value="2"/>
</dbReference>
<organism evidence="6 7">
    <name type="scientific">Constantimarinum furrinae</name>
    <dbReference type="NCBI Taxonomy" id="2562285"/>
    <lineage>
        <taxon>Bacteria</taxon>
        <taxon>Pseudomonadati</taxon>
        <taxon>Bacteroidota</taxon>
        <taxon>Flavobacteriia</taxon>
        <taxon>Flavobacteriales</taxon>
        <taxon>Flavobacteriaceae</taxon>
        <taxon>Altibacter/Constantimarinum group</taxon>
        <taxon>Constantimarinum</taxon>
    </lineage>
</organism>
<proteinExistence type="inferred from homology"/>
<evidence type="ECO:0000259" key="5">
    <source>
        <dbReference type="Pfam" id="PF01420"/>
    </source>
</evidence>
<dbReference type="PANTHER" id="PTHR30408:SF12">
    <property type="entry name" value="TYPE I RESTRICTION ENZYME MJAVIII SPECIFICITY SUBUNIT"/>
    <property type="match status" value="1"/>
</dbReference>
<dbReference type="PANTHER" id="PTHR30408">
    <property type="entry name" value="TYPE-1 RESTRICTION ENZYME ECOKI SPECIFICITY PROTEIN"/>
    <property type="match status" value="1"/>
</dbReference>
<dbReference type="EMBL" id="CP052909">
    <property type="protein sequence ID" value="QNJ97044.1"/>
    <property type="molecule type" value="Genomic_DNA"/>
</dbReference>
<dbReference type="GO" id="GO:0003677">
    <property type="term" value="F:DNA binding"/>
    <property type="evidence" value="ECO:0007669"/>
    <property type="project" value="UniProtKB-KW"/>
</dbReference>
<gene>
    <name evidence="6" type="ORF">ALE3EI_0461</name>
</gene>
<reference evidence="6 7" key="1">
    <citation type="submission" date="2020-04" db="EMBL/GenBank/DDBJ databases">
        <title>Genome sequence of Altibacter aquimarinus strain ALE3EI.</title>
        <authorList>
            <person name="Oh H.-M."/>
            <person name="Jang D."/>
        </authorList>
    </citation>
    <scope>NUCLEOTIDE SEQUENCE [LARGE SCALE GENOMIC DNA]</scope>
    <source>
        <strain evidence="6 7">ALE3EI</strain>
    </source>
</reference>